<keyword evidence="3" id="KW-1185">Reference proteome</keyword>
<evidence type="ECO:0000259" key="1">
    <source>
        <dbReference type="Pfam" id="PF13679"/>
    </source>
</evidence>
<feature type="domain" description="Methyltransferase" evidence="1">
    <location>
        <begin position="127"/>
        <end position="284"/>
    </location>
</feature>
<accession>A0A0L0BPU3</accession>
<organism evidence="2 3">
    <name type="scientific">Lucilia cuprina</name>
    <name type="common">Green bottle fly</name>
    <name type="synonym">Australian sheep blowfly</name>
    <dbReference type="NCBI Taxonomy" id="7375"/>
    <lineage>
        <taxon>Eukaryota</taxon>
        <taxon>Metazoa</taxon>
        <taxon>Ecdysozoa</taxon>
        <taxon>Arthropoda</taxon>
        <taxon>Hexapoda</taxon>
        <taxon>Insecta</taxon>
        <taxon>Pterygota</taxon>
        <taxon>Neoptera</taxon>
        <taxon>Endopterygota</taxon>
        <taxon>Diptera</taxon>
        <taxon>Brachycera</taxon>
        <taxon>Muscomorpha</taxon>
        <taxon>Oestroidea</taxon>
        <taxon>Calliphoridae</taxon>
        <taxon>Luciliinae</taxon>
        <taxon>Lucilia</taxon>
    </lineage>
</organism>
<sequence>MEYQFLSSSNLKRKINDSLNIIRKYDWLINSYVLDFYVDDHWSKLPTSWRDCFQHLPPEHLCFLLECNNDDGRNVNRLWPLSLLALKRAFKELCVKRQQNCRLNLPRPMLLDHPKLKHIFIKGVKPKKRHELEYMAALCKQICTENPVDFVIDFGAGLGHLARVLGYAYNIKVSGLEMQTELNQNAYVMDKNMEKLIEKYLPATENVQYQSPTHVDLCLTAQMTKDEFLSIIEKAIGLTNTDYTFGIIGLHPCGDLGAILMRMFLHCQQAKFLNFVGCCYQKLTTIEGRAGMKSKPPQQFYGYPLSKYLKSSTNDVRLSYEAREISCHAMELYNERLSLKDYDYLKVHSFRAAAERIIVKHYPCLKHSGLKSVKHTPDMKFKDYFYKAVKGLAVENLKEHDLQTPVTQRDLLNWKNIVIFYTLRLFFAPLIESVLLYDRLLYLLENDCVVQINPIFDPRLSPRNHITTAVKKN</sequence>
<reference evidence="2 3" key="1">
    <citation type="journal article" date="2015" name="Nat. Commun.">
        <title>Lucilia cuprina genome unlocks parasitic fly biology to underpin future interventions.</title>
        <authorList>
            <person name="Anstead C.A."/>
            <person name="Korhonen P.K."/>
            <person name="Young N.D."/>
            <person name="Hall R.S."/>
            <person name="Jex A.R."/>
            <person name="Murali S.C."/>
            <person name="Hughes D.S."/>
            <person name="Lee S.F."/>
            <person name="Perry T."/>
            <person name="Stroehlein A.J."/>
            <person name="Ansell B.R."/>
            <person name="Breugelmans B."/>
            <person name="Hofmann A."/>
            <person name="Qu J."/>
            <person name="Dugan S."/>
            <person name="Lee S.L."/>
            <person name="Chao H."/>
            <person name="Dinh H."/>
            <person name="Han Y."/>
            <person name="Doddapaneni H.V."/>
            <person name="Worley K.C."/>
            <person name="Muzny D.M."/>
            <person name="Ioannidis P."/>
            <person name="Waterhouse R.M."/>
            <person name="Zdobnov E.M."/>
            <person name="James P.J."/>
            <person name="Bagnall N.H."/>
            <person name="Kotze A.C."/>
            <person name="Gibbs R.A."/>
            <person name="Richards S."/>
            <person name="Batterham P."/>
            <person name="Gasser R.B."/>
        </authorList>
    </citation>
    <scope>NUCLEOTIDE SEQUENCE [LARGE SCALE GENOMIC DNA]</scope>
    <source>
        <strain evidence="2 3">LS</strain>
        <tissue evidence="2">Full body</tissue>
    </source>
</reference>
<dbReference type="PANTHER" id="PTHR12496:SF2">
    <property type="entry name" value="METHYLTRANSFERASE-LIKE PROTEIN 25B"/>
    <property type="match status" value="1"/>
</dbReference>
<evidence type="ECO:0000313" key="2">
    <source>
        <dbReference type="EMBL" id="KNC21988.1"/>
    </source>
</evidence>
<dbReference type="AlphaFoldDB" id="A0A0L0BPU3"/>
<dbReference type="Pfam" id="PF13679">
    <property type="entry name" value="Methyltransf_32"/>
    <property type="match status" value="1"/>
</dbReference>
<proteinExistence type="predicted"/>
<dbReference type="Proteomes" id="UP000037069">
    <property type="component" value="Unassembled WGS sequence"/>
</dbReference>
<dbReference type="InterPro" id="IPR025714">
    <property type="entry name" value="Methyltranfer_dom"/>
</dbReference>
<dbReference type="EMBL" id="JRES01001567">
    <property type="protein sequence ID" value="KNC21988.1"/>
    <property type="molecule type" value="Genomic_DNA"/>
</dbReference>
<dbReference type="OMA" id="IVGLHPC"/>
<name>A0A0L0BPU3_LUCCU</name>
<dbReference type="PANTHER" id="PTHR12496">
    <property type="entry name" value="CGI-41 METHYLTRANSFERASE"/>
    <property type="match status" value="1"/>
</dbReference>
<dbReference type="OrthoDB" id="5875367at2759"/>
<protein>
    <recommendedName>
        <fullName evidence="1">Methyltransferase domain-containing protein</fullName>
    </recommendedName>
</protein>
<comment type="caution">
    <text evidence="2">The sequence shown here is derived from an EMBL/GenBank/DDBJ whole genome shotgun (WGS) entry which is preliminary data.</text>
</comment>
<dbReference type="InterPro" id="IPR052220">
    <property type="entry name" value="METTL25"/>
</dbReference>
<evidence type="ECO:0000313" key="3">
    <source>
        <dbReference type="Proteomes" id="UP000037069"/>
    </source>
</evidence>
<gene>
    <name evidence="2" type="ORF">FF38_12084</name>
</gene>